<dbReference type="GeneID" id="77136351"/>
<reference evidence="2 3" key="1">
    <citation type="journal article" date="2001" name="Nature">
        <title>Genome sequence and gene compaction of the eukaryote parasite Encephalitozoon cuniculi.</title>
        <authorList>
            <person name="Katinka M.D."/>
            <person name="Duprat S."/>
            <person name="Cornillot E."/>
            <person name="Metenier G."/>
            <person name="Thomarat F."/>
            <person name="Prensier G."/>
            <person name="Barbe V."/>
            <person name="Peyretaillade E."/>
            <person name="Brottier P."/>
            <person name="Wincker P."/>
            <person name="Delbac F."/>
            <person name="El Alaoui H."/>
            <person name="Peyret P."/>
            <person name="Saurin W."/>
            <person name="Gouy M."/>
            <person name="Weissenbach J."/>
            <person name="Vivares C.P."/>
        </authorList>
    </citation>
    <scope>NUCLEOTIDE SEQUENCE [LARGE SCALE GENOMIC DNA]</scope>
    <source>
        <strain evidence="2 3">GB-M1</strain>
    </source>
</reference>
<dbReference type="OrthoDB" id="10457484at2759"/>
<evidence type="ECO:0000256" key="1">
    <source>
        <dbReference type="SAM" id="SignalP"/>
    </source>
</evidence>
<keyword evidence="3" id="KW-1185">Reference proteome</keyword>
<protein>
    <submittedName>
        <fullName evidence="2">ECU05_0087 protein</fullName>
    </submittedName>
</protein>
<dbReference type="Proteomes" id="UP000000819">
    <property type="component" value="Chromosome V"/>
</dbReference>
<reference evidence="2 3" key="2">
    <citation type="journal article" date="2009" name="BMC Genomics">
        <title>Identification of transcriptional signals in Encephalitozoon cuniculi widespread among Microsporidia phylum: support for accurate structural genome annotation.</title>
        <authorList>
            <person name="Peyretaillade E."/>
            <person name="Goncalves O."/>
            <person name="Terrat S."/>
            <person name="Dugat-Bony E."/>
            <person name="Wincker P."/>
            <person name="Cornman R.S."/>
            <person name="Evans J.D."/>
            <person name="Delbac F."/>
            <person name="Peyret P."/>
        </authorList>
    </citation>
    <scope>NUCLEOTIDE SEQUENCE [LARGE SCALE GENOMIC DNA]</scope>
    <source>
        <strain evidence="2 3">GB-M1</strain>
    </source>
</reference>
<dbReference type="KEGG" id="ecu:ECU05_0087"/>
<feature type="signal peptide" evidence="1">
    <location>
        <begin position="1"/>
        <end position="19"/>
    </location>
</feature>
<proteinExistence type="predicted"/>
<evidence type="ECO:0000313" key="2">
    <source>
        <dbReference type="EMBL" id="SKD10696.1"/>
    </source>
</evidence>
<dbReference type="EMBL" id="AL590445">
    <property type="protein sequence ID" value="SKD10696.1"/>
    <property type="molecule type" value="Genomic_DNA"/>
</dbReference>
<gene>
    <name evidence="2" type="ordered locus">ECU05_0087</name>
</gene>
<evidence type="ECO:0000313" key="3">
    <source>
        <dbReference type="Proteomes" id="UP000000819"/>
    </source>
</evidence>
<sequence length="71" mass="8039">MRMVHCILSTSLCITGILTDVNSQSLLKAEELERQLLNAEDILMMEHLRRQGFIIYPSKASGRALNDLSLH</sequence>
<keyword evidence="1" id="KW-0732">Signal</keyword>
<feature type="chain" id="PRO_5012323787" evidence="1">
    <location>
        <begin position="20"/>
        <end position="71"/>
    </location>
</feature>
<dbReference type="InParanoid" id="A0A1T5PD64"/>
<name>A0A1T5PD64_ENCCU</name>
<organism evidence="2 3">
    <name type="scientific">Encephalitozoon cuniculi (strain GB-M1)</name>
    <name type="common">Microsporidian parasite</name>
    <dbReference type="NCBI Taxonomy" id="284813"/>
    <lineage>
        <taxon>Eukaryota</taxon>
        <taxon>Fungi</taxon>
        <taxon>Fungi incertae sedis</taxon>
        <taxon>Microsporidia</taxon>
        <taxon>Unikaryonidae</taxon>
        <taxon>Encephalitozoon</taxon>
    </lineage>
</organism>
<dbReference type="AlphaFoldDB" id="A0A1T5PD64"/>
<dbReference type="RefSeq" id="NP_001402582.1">
    <property type="nucleotide sequence ID" value="NM_001415613.1"/>
</dbReference>
<accession>A0A1T5PD64</accession>